<organism evidence="1 2">
    <name type="scientific">Dryococelus australis</name>
    <dbReference type="NCBI Taxonomy" id="614101"/>
    <lineage>
        <taxon>Eukaryota</taxon>
        <taxon>Metazoa</taxon>
        <taxon>Ecdysozoa</taxon>
        <taxon>Arthropoda</taxon>
        <taxon>Hexapoda</taxon>
        <taxon>Insecta</taxon>
        <taxon>Pterygota</taxon>
        <taxon>Neoptera</taxon>
        <taxon>Polyneoptera</taxon>
        <taxon>Phasmatodea</taxon>
        <taxon>Verophasmatodea</taxon>
        <taxon>Anareolatae</taxon>
        <taxon>Phasmatidae</taxon>
        <taxon>Eurycanthinae</taxon>
        <taxon>Dryococelus</taxon>
    </lineage>
</organism>
<name>A0ABQ9HPL5_9NEOP</name>
<evidence type="ECO:0000313" key="2">
    <source>
        <dbReference type="Proteomes" id="UP001159363"/>
    </source>
</evidence>
<gene>
    <name evidence="1" type="ORF">PR048_012298</name>
</gene>
<keyword evidence="2" id="KW-1185">Reference proteome</keyword>
<sequence length="105" mass="12296">MVLEDESEQRSSSTSGMSRMLHNDFATFNPNEEPIEHFFNGLESYFSINEIQSSKETLAETFKFRSRHQYNNESLSDFISDLKQLSIKCDFDNFLDRALRDQLVV</sequence>
<evidence type="ECO:0008006" key="3">
    <source>
        <dbReference type="Google" id="ProtNLM"/>
    </source>
</evidence>
<reference evidence="1 2" key="1">
    <citation type="submission" date="2023-02" db="EMBL/GenBank/DDBJ databases">
        <title>LHISI_Scaffold_Assembly.</title>
        <authorList>
            <person name="Stuart O.P."/>
            <person name="Cleave R."/>
            <person name="Magrath M.J.L."/>
            <person name="Mikheyev A.S."/>
        </authorList>
    </citation>
    <scope>NUCLEOTIDE SEQUENCE [LARGE SCALE GENOMIC DNA]</scope>
    <source>
        <strain evidence="1">Daus_M_001</strain>
        <tissue evidence="1">Leg muscle</tissue>
    </source>
</reference>
<proteinExistence type="predicted"/>
<dbReference type="EMBL" id="JARBHB010000004">
    <property type="protein sequence ID" value="KAJ8886089.1"/>
    <property type="molecule type" value="Genomic_DNA"/>
</dbReference>
<comment type="caution">
    <text evidence="1">The sequence shown here is derived from an EMBL/GenBank/DDBJ whole genome shotgun (WGS) entry which is preliminary data.</text>
</comment>
<dbReference type="Proteomes" id="UP001159363">
    <property type="component" value="Chromosome X"/>
</dbReference>
<accession>A0ABQ9HPL5</accession>
<evidence type="ECO:0000313" key="1">
    <source>
        <dbReference type="EMBL" id="KAJ8886089.1"/>
    </source>
</evidence>
<protein>
    <recommendedName>
        <fullName evidence="3">Retrotransposon gag domain-containing protein</fullName>
    </recommendedName>
</protein>